<protein>
    <submittedName>
        <fullName evidence="1">Uncharacterized protein</fullName>
    </submittedName>
</protein>
<proteinExistence type="predicted"/>
<dbReference type="EMBL" id="JAHRIP010020628">
    <property type="protein sequence ID" value="MEQ2288293.1"/>
    <property type="molecule type" value="Genomic_DNA"/>
</dbReference>
<dbReference type="Proteomes" id="UP001469553">
    <property type="component" value="Unassembled WGS sequence"/>
</dbReference>
<reference evidence="1 2" key="1">
    <citation type="submission" date="2021-06" db="EMBL/GenBank/DDBJ databases">
        <authorList>
            <person name="Palmer J.M."/>
        </authorList>
    </citation>
    <scope>NUCLEOTIDE SEQUENCE [LARGE SCALE GENOMIC DNA]</scope>
    <source>
        <strain evidence="1 2">AS_MEX2019</strain>
        <tissue evidence="1">Muscle</tissue>
    </source>
</reference>
<organism evidence="1 2">
    <name type="scientific">Ameca splendens</name>
    <dbReference type="NCBI Taxonomy" id="208324"/>
    <lineage>
        <taxon>Eukaryota</taxon>
        <taxon>Metazoa</taxon>
        <taxon>Chordata</taxon>
        <taxon>Craniata</taxon>
        <taxon>Vertebrata</taxon>
        <taxon>Euteleostomi</taxon>
        <taxon>Actinopterygii</taxon>
        <taxon>Neopterygii</taxon>
        <taxon>Teleostei</taxon>
        <taxon>Neoteleostei</taxon>
        <taxon>Acanthomorphata</taxon>
        <taxon>Ovalentaria</taxon>
        <taxon>Atherinomorphae</taxon>
        <taxon>Cyprinodontiformes</taxon>
        <taxon>Goodeidae</taxon>
        <taxon>Ameca</taxon>
    </lineage>
</organism>
<evidence type="ECO:0000313" key="1">
    <source>
        <dbReference type="EMBL" id="MEQ2288293.1"/>
    </source>
</evidence>
<evidence type="ECO:0000313" key="2">
    <source>
        <dbReference type="Proteomes" id="UP001469553"/>
    </source>
</evidence>
<gene>
    <name evidence="1" type="ORF">AMECASPLE_021226</name>
</gene>
<sequence>MNSFYAEMKLLMPAICYRQLAARLEAPTQRGLAAPVGRVADVSETHNNTLLLMNSLFQKYLSSGVHPLSPSFSVFYKTGFGGEMMSVVEMWCFSFNKDYYFYYGSST</sequence>
<accession>A0ABV0Y3E1</accession>
<keyword evidence="2" id="KW-1185">Reference proteome</keyword>
<name>A0ABV0Y3E1_9TELE</name>
<comment type="caution">
    <text evidence="1">The sequence shown here is derived from an EMBL/GenBank/DDBJ whole genome shotgun (WGS) entry which is preliminary data.</text>
</comment>